<sequence length="50" mass="5613">MSSQWATEDRETKEATGIAESIAVQAPKTICPVSSCSYILEHNFMFCMNR</sequence>
<gene>
    <name evidence="1" type="ORF">IEO21_07382</name>
</gene>
<dbReference type="EMBL" id="JADOXO010000204">
    <property type="protein sequence ID" value="KAF9809456.1"/>
    <property type="molecule type" value="Genomic_DNA"/>
</dbReference>
<evidence type="ECO:0000313" key="1">
    <source>
        <dbReference type="EMBL" id="KAF9809456.1"/>
    </source>
</evidence>
<reference evidence="1" key="2">
    <citation type="journal article" name="Front. Microbiol.">
        <title>Degradative Capacity of Two Strains of Rhodonia placenta: From Phenotype to Genotype.</title>
        <authorList>
            <person name="Kolle M."/>
            <person name="Horta M.A.C."/>
            <person name="Nowrousian M."/>
            <person name="Ohm R.A."/>
            <person name="Benz J.P."/>
            <person name="Pilgard A."/>
        </authorList>
    </citation>
    <scope>NUCLEOTIDE SEQUENCE</scope>
    <source>
        <strain evidence="1">FPRL280</strain>
    </source>
</reference>
<evidence type="ECO:0000313" key="2">
    <source>
        <dbReference type="Proteomes" id="UP000639403"/>
    </source>
</evidence>
<reference evidence="1" key="1">
    <citation type="submission" date="2020-11" db="EMBL/GenBank/DDBJ databases">
        <authorList>
            <person name="Koelle M."/>
            <person name="Horta M.A.C."/>
            <person name="Nowrousian M."/>
            <person name="Ohm R.A."/>
            <person name="Benz P."/>
            <person name="Pilgard A."/>
        </authorList>
    </citation>
    <scope>NUCLEOTIDE SEQUENCE</scope>
    <source>
        <strain evidence="1">FPRL280</strain>
    </source>
</reference>
<organism evidence="1 2">
    <name type="scientific">Rhodonia placenta</name>
    <dbReference type="NCBI Taxonomy" id="104341"/>
    <lineage>
        <taxon>Eukaryota</taxon>
        <taxon>Fungi</taxon>
        <taxon>Dikarya</taxon>
        <taxon>Basidiomycota</taxon>
        <taxon>Agaricomycotina</taxon>
        <taxon>Agaricomycetes</taxon>
        <taxon>Polyporales</taxon>
        <taxon>Adustoporiaceae</taxon>
        <taxon>Rhodonia</taxon>
    </lineage>
</organism>
<proteinExistence type="predicted"/>
<comment type="caution">
    <text evidence="1">The sequence shown here is derived from an EMBL/GenBank/DDBJ whole genome shotgun (WGS) entry which is preliminary data.</text>
</comment>
<dbReference type="Proteomes" id="UP000639403">
    <property type="component" value="Unassembled WGS sequence"/>
</dbReference>
<protein>
    <submittedName>
        <fullName evidence="1">Uncharacterized protein</fullName>
    </submittedName>
</protein>
<name>A0A8H7NYM6_9APHY</name>
<accession>A0A8H7NYM6</accession>
<dbReference type="AlphaFoldDB" id="A0A8H7NYM6"/>